<evidence type="ECO:0000256" key="7">
    <source>
        <dbReference type="ARBA" id="ARBA00023157"/>
    </source>
</evidence>
<evidence type="ECO:0000256" key="9">
    <source>
        <dbReference type="HAMAP-Rule" id="MF_00144"/>
    </source>
</evidence>
<dbReference type="Pfam" id="PF20259">
    <property type="entry name" value="tRNA_Me_trans_M"/>
    <property type="match status" value="1"/>
</dbReference>
<feature type="active site" description="Cysteine persulfide intermediate" evidence="9">
    <location>
        <position position="202"/>
    </location>
</feature>
<evidence type="ECO:0000313" key="13">
    <source>
        <dbReference type="Proteomes" id="UP000033930"/>
    </source>
</evidence>
<dbReference type="Proteomes" id="UP000033930">
    <property type="component" value="Unassembled WGS sequence"/>
</dbReference>
<evidence type="ECO:0000256" key="8">
    <source>
        <dbReference type="ARBA" id="ARBA00051542"/>
    </source>
</evidence>
<feature type="site" description="Interaction with tRNA" evidence="9">
    <location>
        <position position="131"/>
    </location>
</feature>
<dbReference type="PANTHER" id="PTHR11933">
    <property type="entry name" value="TRNA 5-METHYLAMINOMETHYL-2-THIOURIDYLATE -METHYLTRANSFERASE"/>
    <property type="match status" value="1"/>
</dbReference>
<dbReference type="InterPro" id="IPR046884">
    <property type="entry name" value="MnmA-like_central"/>
</dbReference>
<organism evidence="12 13">
    <name type="scientific">Candidatus Uhrbacteria bacterium GW2011_GWC1_41_20</name>
    <dbReference type="NCBI Taxonomy" id="1618983"/>
    <lineage>
        <taxon>Bacteria</taxon>
        <taxon>Candidatus Uhriibacteriota</taxon>
    </lineage>
</organism>
<dbReference type="Pfam" id="PF03054">
    <property type="entry name" value="tRNA_Me_trans"/>
    <property type="match status" value="1"/>
</dbReference>
<evidence type="ECO:0000256" key="1">
    <source>
        <dbReference type="ARBA" id="ARBA00022555"/>
    </source>
</evidence>
<keyword evidence="5 9" id="KW-0067">ATP-binding</keyword>
<dbReference type="FunFam" id="3.40.50.620:FF:000115">
    <property type="entry name" value="tRNA-specific 2-thiouridylase MnmA"/>
    <property type="match status" value="1"/>
</dbReference>
<feature type="active site" description="Nucleophile" evidence="9">
    <location>
        <position position="106"/>
    </location>
</feature>
<dbReference type="PATRIC" id="fig|1618983.3.peg.529"/>
<dbReference type="GO" id="GO:0000049">
    <property type="term" value="F:tRNA binding"/>
    <property type="evidence" value="ECO:0007669"/>
    <property type="project" value="UniProtKB-KW"/>
</dbReference>
<feature type="binding site" evidence="9">
    <location>
        <begin position="9"/>
        <end position="16"/>
    </location>
    <ligand>
        <name>ATP</name>
        <dbReference type="ChEBI" id="CHEBI:30616"/>
    </ligand>
</feature>
<dbReference type="Gene3D" id="2.30.30.280">
    <property type="entry name" value="Adenine nucleotide alpha hydrolases-like domains"/>
    <property type="match status" value="1"/>
</dbReference>
<keyword evidence="1 9" id="KW-0820">tRNA-binding</keyword>
<dbReference type="GO" id="GO:0103016">
    <property type="term" value="F:tRNA-uridine 2-sulfurtransferase activity"/>
    <property type="evidence" value="ECO:0007669"/>
    <property type="project" value="UniProtKB-EC"/>
</dbReference>
<keyword evidence="6 9" id="KW-0694">RNA-binding</keyword>
<dbReference type="InterPro" id="IPR004506">
    <property type="entry name" value="MnmA-like"/>
</dbReference>
<keyword evidence="3 9" id="KW-0819">tRNA processing</keyword>
<dbReference type="CDD" id="cd01998">
    <property type="entry name" value="MnmA_TRMU-like"/>
    <property type="match status" value="1"/>
</dbReference>
<comment type="caution">
    <text evidence="12">The sequence shown here is derived from an EMBL/GenBank/DDBJ whole genome shotgun (WGS) entry which is preliminary data.</text>
</comment>
<comment type="catalytic activity">
    <reaction evidence="8 9">
        <text>S-sulfanyl-L-cysteinyl-[protein] + uridine(34) in tRNA + AH2 + ATP = 2-thiouridine(34) in tRNA + L-cysteinyl-[protein] + A + AMP + diphosphate + H(+)</text>
        <dbReference type="Rhea" id="RHEA:47032"/>
        <dbReference type="Rhea" id="RHEA-COMP:10131"/>
        <dbReference type="Rhea" id="RHEA-COMP:11726"/>
        <dbReference type="Rhea" id="RHEA-COMP:11727"/>
        <dbReference type="Rhea" id="RHEA-COMP:11728"/>
        <dbReference type="ChEBI" id="CHEBI:13193"/>
        <dbReference type="ChEBI" id="CHEBI:15378"/>
        <dbReference type="ChEBI" id="CHEBI:17499"/>
        <dbReference type="ChEBI" id="CHEBI:29950"/>
        <dbReference type="ChEBI" id="CHEBI:30616"/>
        <dbReference type="ChEBI" id="CHEBI:33019"/>
        <dbReference type="ChEBI" id="CHEBI:61963"/>
        <dbReference type="ChEBI" id="CHEBI:65315"/>
        <dbReference type="ChEBI" id="CHEBI:87170"/>
        <dbReference type="ChEBI" id="CHEBI:456215"/>
        <dbReference type="EC" id="2.8.1.13"/>
    </reaction>
</comment>
<dbReference type="GO" id="GO:0002143">
    <property type="term" value="P:tRNA wobble position uridine thiolation"/>
    <property type="evidence" value="ECO:0007669"/>
    <property type="project" value="TreeGrafter"/>
</dbReference>
<keyword evidence="9" id="KW-0963">Cytoplasm</keyword>
<comment type="function">
    <text evidence="9">Catalyzes the 2-thiolation of uridine at the wobble position (U34) of tRNA, leading to the formation of s(2)U34.</text>
</comment>
<feature type="domain" description="tRNA-specific 2-thiouridylase MnmA-like central" evidence="11">
    <location>
        <begin position="211"/>
        <end position="273"/>
    </location>
</feature>
<evidence type="ECO:0000256" key="3">
    <source>
        <dbReference type="ARBA" id="ARBA00022694"/>
    </source>
</evidence>
<sequence length="359" mass="40858">MKKGKVLVGMSGGVDSSVAALLLQKQGYEVIGGFMKNWSDQDCDKDEDEISKCTWRTERRDAMRVCAILGIELHTFDFEEQYRQEVYGYMLSEYEAGRTPNPDVLCNKYMKFGHFLKKAKELGCDFVATGHYARVKHNKHMSRLFAGKDKEKDQSYFLARLNQDELKYCLFPVGDLKKAKVRTIARKFDLPVADKKDSQGICFVGQVALTDFLGKRLKSQVGKIVDISGKVLGEHLGHQFFTIGQRHGLNLGGKDPYFVVERRAGTNEVVVAHDGDLSLFRSEIEVTDIIETWPKSLHIMRGLKMKARIRYRQPLQGCRFEIVENGLKVRFKEPQRAVAPGQFIVFYNKNKVLGSGVIE</sequence>
<feature type="region of interest" description="Interaction with tRNA" evidence="9">
    <location>
        <begin position="310"/>
        <end position="311"/>
    </location>
</feature>
<evidence type="ECO:0000256" key="5">
    <source>
        <dbReference type="ARBA" id="ARBA00022840"/>
    </source>
</evidence>
<feature type="binding site" evidence="9">
    <location>
        <position position="130"/>
    </location>
    <ligand>
        <name>ATP</name>
        <dbReference type="ChEBI" id="CHEBI:30616"/>
    </ligand>
</feature>
<reference evidence="12 13" key="1">
    <citation type="journal article" date="2015" name="Nature">
        <title>rRNA introns, odd ribosomes, and small enigmatic genomes across a large radiation of phyla.</title>
        <authorList>
            <person name="Brown C.T."/>
            <person name="Hug L.A."/>
            <person name="Thomas B.C."/>
            <person name="Sharon I."/>
            <person name="Castelle C.J."/>
            <person name="Singh A."/>
            <person name="Wilkins M.J."/>
            <person name="Williams K.H."/>
            <person name="Banfield J.F."/>
        </authorList>
    </citation>
    <scope>NUCLEOTIDE SEQUENCE [LARGE SCALE GENOMIC DNA]</scope>
</reference>
<feature type="region of interest" description="Interaction with target base in tRNA" evidence="9">
    <location>
        <begin position="101"/>
        <end position="103"/>
    </location>
</feature>
<dbReference type="SUPFAM" id="SSF52402">
    <property type="entry name" value="Adenine nucleotide alpha hydrolases-like"/>
    <property type="match status" value="1"/>
</dbReference>
<comment type="similarity">
    <text evidence="9">Belongs to the MnmA/TRMU family.</text>
</comment>
<dbReference type="InterPro" id="IPR023382">
    <property type="entry name" value="MnmA-like_central_sf"/>
</dbReference>
<evidence type="ECO:0000259" key="11">
    <source>
        <dbReference type="Pfam" id="PF20259"/>
    </source>
</evidence>
<evidence type="ECO:0000256" key="4">
    <source>
        <dbReference type="ARBA" id="ARBA00022741"/>
    </source>
</evidence>
<evidence type="ECO:0000256" key="6">
    <source>
        <dbReference type="ARBA" id="ARBA00022884"/>
    </source>
</evidence>
<feature type="domain" description="tRNA-specific 2-thiouridylase MnmA-like C-terminal" evidence="10">
    <location>
        <begin position="301"/>
        <end position="358"/>
    </location>
</feature>
<dbReference type="AlphaFoldDB" id="A0A0G0VDR0"/>
<keyword evidence="7" id="KW-1015">Disulfide bond</keyword>
<evidence type="ECO:0000259" key="10">
    <source>
        <dbReference type="Pfam" id="PF20258"/>
    </source>
</evidence>
<keyword evidence="2 9" id="KW-0808">Transferase</keyword>
<name>A0A0G0VDR0_9BACT</name>
<accession>A0A0G0VDR0</accession>
<evidence type="ECO:0000313" key="12">
    <source>
        <dbReference type="EMBL" id="KKR99038.1"/>
    </source>
</evidence>
<dbReference type="GO" id="GO:0005737">
    <property type="term" value="C:cytoplasm"/>
    <property type="evidence" value="ECO:0007669"/>
    <property type="project" value="UniProtKB-SubCell"/>
</dbReference>
<comment type="caution">
    <text evidence="9">Lacks conserved residue(s) required for the propagation of feature annotation.</text>
</comment>
<dbReference type="PANTHER" id="PTHR11933:SF5">
    <property type="entry name" value="MITOCHONDRIAL TRNA-SPECIFIC 2-THIOURIDYLASE 1"/>
    <property type="match status" value="1"/>
</dbReference>
<dbReference type="Gene3D" id="2.40.30.10">
    <property type="entry name" value="Translation factors"/>
    <property type="match status" value="1"/>
</dbReference>
<dbReference type="FunFam" id="2.30.30.280:FF:000001">
    <property type="entry name" value="tRNA-specific 2-thiouridylase MnmA"/>
    <property type="match status" value="1"/>
</dbReference>
<dbReference type="Gene3D" id="3.40.50.620">
    <property type="entry name" value="HUPs"/>
    <property type="match status" value="1"/>
</dbReference>
<feature type="binding site" evidence="9">
    <location>
        <position position="35"/>
    </location>
    <ligand>
        <name>ATP</name>
        <dbReference type="ChEBI" id="CHEBI:30616"/>
    </ligand>
</feature>
<dbReference type="NCBIfam" id="TIGR00420">
    <property type="entry name" value="trmU"/>
    <property type="match status" value="1"/>
</dbReference>
<dbReference type="InterPro" id="IPR046885">
    <property type="entry name" value="MnmA-like_C"/>
</dbReference>
<keyword evidence="4 9" id="KW-0547">Nucleotide-binding</keyword>
<dbReference type="GO" id="GO:0005524">
    <property type="term" value="F:ATP binding"/>
    <property type="evidence" value="ECO:0007669"/>
    <property type="project" value="UniProtKB-KW"/>
</dbReference>
<gene>
    <name evidence="9" type="primary">mnmA</name>
    <name evidence="12" type="ORF">UU50_C0011G0017</name>
</gene>
<dbReference type="EC" id="2.8.1.13" evidence="9"/>
<protein>
    <recommendedName>
        <fullName evidence="9">tRNA-specific 2-thiouridylase MnmA</fullName>
        <ecNumber evidence="9">2.8.1.13</ecNumber>
    </recommendedName>
</protein>
<dbReference type="HAMAP" id="MF_00144">
    <property type="entry name" value="tRNA_thiouridyl_MnmA"/>
    <property type="match status" value="1"/>
</dbReference>
<dbReference type="Pfam" id="PF20258">
    <property type="entry name" value="tRNA_Me_trans_C"/>
    <property type="match status" value="1"/>
</dbReference>
<dbReference type="EMBL" id="LCAW01000011">
    <property type="protein sequence ID" value="KKR99038.1"/>
    <property type="molecule type" value="Genomic_DNA"/>
</dbReference>
<evidence type="ECO:0000256" key="2">
    <source>
        <dbReference type="ARBA" id="ARBA00022679"/>
    </source>
</evidence>
<feature type="site" description="Interaction with tRNA" evidence="9">
    <location>
        <position position="342"/>
    </location>
</feature>
<feature type="region of interest" description="Interaction with tRNA" evidence="9">
    <location>
        <begin position="152"/>
        <end position="154"/>
    </location>
</feature>
<dbReference type="NCBIfam" id="NF001138">
    <property type="entry name" value="PRK00143.1"/>
    <property type="match status" value="1"/>
</dbReference>
<dbReference type="InterPro" id="IPR014729">
    <property type="entry name" value="Rossmann-like_a/b/a_fold"/>
</dbReference>
<proteinExistence type="inferred from homology"/>
<comment type="subcellular location">
    <subcellularLocation>
        <location evidence="9">Cytoplasm</location>
    </subcellularLocation>
</comment>